<organism evidence="1 2">
    <name type="scientific">Sclerotinia nivalis</name>
    <dbReference type="NCBI Taxonomy" id="352851"/>
    <lineage>
        <taxon>Eukaryota</taxon>
        <taxon>Fungi</taxon>
        <taxon>Dikarya</taxon>
        <taxon>Ascomycota</taxon>
        <taxon>Pezizomycotina</taxon>
        <taxon>Leotiomycetes</taxon>
        <taxon>Helotiales</taxon>
        <taxon>Sclerotiniaceae</taxon>
        <taxon>Sclerotinia</taxon>
    </lineage>
</organism>
<sequence>MVALPAPFSSNSCCLNNQFCLAGVQSGVKKDVMIEEKPHRERHEGENFWSRGG</sequence>
<accession>A0A9X0DQQ9</accession>
<name>A0A9X0DQQ9_9HELO</name>
<reference evidence="1" key="1">
    <citation type="submission" date="2022-11" db="EMBL/GenBank/DDBJ databases">
        <title>Genome Resource of Sclerotinia nivalis Strain SnTB1, a Plant Pathogen Isolated from American Ginseng.</title>
        <authorList>
            <person name="Fan S."/>
        </authorList>
    </citation>
    <scope>NUCLEOTIDE SEQUENCE</scope>
    <source>
        <strain evidence="1">SnTB1</strain>
    </source>
</reference>
<comment type="caution">
    <text evidence="1">The sequence shown here is derived from an EMBL/GenBank/DDBJ whole genome shotgun (WGS) entry which is preliminary data.</text>
</comment>
<evidence type="ECO:0000313" key="2">
    <source>
        <dbReference type="Proteomes" id="UP001152300"/>
    </source>
</evidence>
<evidence type="ECO:0000313" key="1">
    <source>
        <dbReference type="EMBL" id="KAJ8070577.1"/>
    </source>
</evidence>
<protein>
    <submittedName>
        <fullName evidence="1">Uncharacterized protein</fullName>
    </submittedName>
</protein>
<gene>
    <name evidence="1" type="ORF">OCU04_000950</name>
</gene>
<dbReference type="AlphaFoldDB" id="A0A9X0DQQ9"/>
<keyword evidence="2" id="KW-1185">Reference proteome</keyword>
<proteinExistence type="predicted"/>
<dbReference type="Proteomes" id="UP001152300">
    <property type="component" value="Unassembled WGS sequence"/>
</dbReference>
<dbReference type="EMBL" id="JAPEIS010000001">
    <property type="protein sequence ID" value="KAJ8070577.1"/>
    <property type="molecule type" value="Genomic_DNA"/>
</dbReference>